<sequence length="518" mass="58924">MHHCLHIEEILGRIFEFVLYDVVGTLKTYDKRSVLALSKTCRIFHMPALQVLWKNLFNAVPLLLTMPDDLWQVEDADGHAPRTLSFKRDVRPDDWERFDMYASFVRHLGVGEMQGQGRSSLNYVAFGASVRQQLESRTPTVSLLPNVRSIVSWTNDIPLTSLFLAPRVHYLKIVMHSDHTDDLSSLAREIPLRSPNLRSLHLTESSRWNVSQKAQFIDALAEVLRHLQLEEFVCSWFPLSVDMLSAVLEMPDLRSMAIYATMPDLAQVMDTHPIRDARIRKFTLRTPLLVPSLLPHIISSLHPSILESLSITARCASCNAGELTDLISTLANTCSPEHLSELCIDSGRHDPVNAAAAVMDFKILKPLLPFMHLRRISLPAHPFALTDAEVKDMAMAWPNLEDLCFWQCQYTVPEGSSTPRPSLRGLLWLATYCRKLFTLTFPFHSPSADMEEFTEDEMGLCEGHNLNFLDVGFSEIESAERVARFVSRVFPNLTLLAFRVGQPYYGRWETVQELIQHS</sequence>
<evidence type="ECO:0000313" key="1">
    <source>
        <dbReference type="EMBL" id="KIM41244.1"/>
    </source>
</evidence>
<organism evidence="1 2">
    <name type="scientific">Hebeloma cylindrosporum</name>
    <dbReference type="NCBI Taxonomy" id="76867"/>
    <lineage>
        <taxon>Eukaryota</taxon>
        <taxon>Fungi</taxon>
        <taxon>Dikarya</taxon>
        <taxon>Basidiomycota</taxon>
        <taxon>Agaricomycotina</taxon>
        <taxon>Agaricomycetes</taxon>
        <taxon>Agaricomycetidae</taxon>
        <taxon>Agaricales</taxon>
        <taxon>Agaricineae</taxon>
        <taxon>Hymenogastraceae</taxon>
        <taxon>Hebeloma</taxon>
    </lineage>
</organism>
<reference evidence="2" key="2">
    <citation type="submission" date="2015-01" db="EMBL/GenBank/DDBJ databases">
        <title>Evolutionary Origins and Diversification of the Mycorrhizal Mutualists.</title>
        <authorList>
            <consortium name="DOE Joint Genome Institute"/>
            <consortium name="Mycorrhizal Genomics Consortium"/>
            <person name="Kohler A."/>
            <person name="Kuo A."/>
            <person name="Nagy L.G."/>
            <person name="Floudas D."/>
            <person name="Copeland A."/>
            <person name="Barry K.W."/>
            <person name="Cichocki N."/>
            <person name="Veneault-Fourrey C."/>
            <person name="LaButti K."/>
            <person name="Lindquist E.A."/>
            <person name="Lipzen A."/>
            <person name="Lundell T."/>
            <person name="Morin E."/>
            <person name="Murat C."/>
            <person name="Riley R."/>
            <person name="Ohm R."/>
            <person name="Sun H."/>
            <person name="Tunlid A."/>
            <person name="Henrissat B."/>
            <person name="Grigoriev I.V."/>
            <person name="Hibbett D.S."/>
            <person name="Martin F."/>
        </authorList>
    </citation>
    <scope>NUCLEOTIDE SEQUENCE [LARGE SCALE GENOMIC DNA]</scope>
    <source>
        <strain evidence="2">h7</strain>
    </source>
</reference>
<protein>
    <recommendedName>
        <fullName evidence="3">F-box domain-containing protein</fullName>
    </recommendedName>
</protein>
<dbReference type="Proteomes" id="UP000053424">
    <property type="component" value="Unassembled WGS sequence"/>
</dbReference>
<keyword evidence="2" id="KW-1185">Reference proteome</keyword>
<reference evidence="1 2" key="1">
    <citation type="submission" date="2014-04" db="EMBL/GenBank/DDBJ databases">
        <authorList>
            <consortium name="DOE Joint Genome Institute"/>
            <person name="Kuo A."/>
            <person name="Gay G."/>
            <person name="Dore J."/>
            <person name="Kohler A."/>
            <person name="Nagy L.G."/>
            <person name="Floudas D."/>
            <person name="Copeland A."/>
            <person name="Barry K.W."/>
            <person name="Cichocki N."/>
            <person name="Veneault-Fourrey C."/>
            <person name="LaButti K."/>
            <person name="Lindquist E.A."/>
            <person name="Lipzen A."/>
            <person name="Lundell T."/>
            <person name="Morin E."/>
            <person name="Murat C."/>
            <person name="Sun H."/>
            <person name="Tunlid A."/>
            <person name="Henrissat B."/>
            <person name="Grigoriev I.V."/>
            <person name="Hibbett D.S."/>
            <person name="Martin F."/>
            <person name="Nordberg H.P."/>
            <person name="Cantor M.N."/>
            <person name="Hua S.X."/>
        </authorList>
    </citation>
    <scope>NUCLEOTIDE SEQUENCE [LARGE SCALE GENOMIC DNA]</scope>
    <source>
        <strain evidence="2">h7</strain>
    </source>
</reference>
<dbReference type="Gene3D" id="3.80.10.10">
    <property type="entry name" value="Ribonuclease Inhibitor"/>
    <property type="match status" value="1"/>
</dbReference>
<dbReference type="EMBL" id="KN831780">
    <property type="protein sequence ID" value="KIM41244.1"/>
    <property type="molecule type" value="Genomic_DNA"/>
</dbReference>
<dbReference type="OrthoDB" id="3258386at2759"/>
<dbReference type="SUPFAM" id="SSF52047">
    <property type="entry name" value="RNI-like"/>
    <property type="match status" value="1"/>
</dbReference>
<dbReference type="AlphaFoldDB" id="A0A0C3CAK4"/>
<dbReference type="HOGENOM" id="CLU_021164_0_0_1"/>
<evidence type="ECO:0000313" key="2">
    <source>
        <dbReference type="Proteomes" id="UP000053424"/>
    </source>
</evidence>
<name>A0A0C3CAK4_HEBCY</name>
<dbReference type="STRING" id="686832.A0A0C3CAK4"/>
<dbReference type="InterPro" id="IPR032675">
    <property type="entry name" value="LRR_dom_sf"/>
</dbReference>
<accession>A0A0C3CAK4</accession>
<evidence type="ECO:0008006" key="3">
    <source>
        <dbReference type="Google" id="ProtNLM"/>
    </source>
</evidence>
<proteinExistence type="predicted"/>
<gene>
    <name evidence="1" type="ORF">M413DRAFT_144907</name>
</gene>